<accession>A0ABY6MWM5</accession>
<evidence type="ECO:0000313" key="2">
    <source>
        <dbReference type="Proteomes" id="UP001163266"/>
    </source>
</evidence>
<protein>
    <submittedName>
        <fullName evidence="1">Uncharacterized protein</fullName>
    </submittedName>
</protein>
<name>A0ABY6MWM5_9BURK</name>
<gene>
    <name evidence="1" type="ORF">OMP39_07400</name>
</gene>
<proteinExistence type="predicted"/>
<sequence length="60" mass="6724">MWGDTQGWLVALNYPAGDTPPKWIEILTPEKDEAIRQARAWAAEHLPECIVQGLVPVLDL</sequence>
<dbReference type="EMBL" id="CP110257">
    <property type="protein sequence ID" value="UZD56379.1"/>
    <property type="molecule type" value="Genomic_DNA"/>
</dbReference>
<dbReference type="RefSeq" id="WP_264894352.1">
    <property type="nucleotide sequence ID" value="NZ_CP110257.1"/>
</dbReference>
<reference evidence="1" key="1">
    <citation type="submission" date="2022-10" db="EMBL/GenBank/DDBJ databases">
        <title>Complete genome sequence of Schlegelella aquatica LMG 23380.</title>
        <authorList>
            <person name="Musilova J."/>
            <person name="Kourilova X."/>
            <person name="Bezdicek M."/>
            <person name="Hermankova K."/>
            <person name="Obruca S."/>
            <person name="Sedlar K."/>
        </authorList>
    </citation>
    <scope>NUCLEOTIDE SEQUENCE</scope>
    <source>
        <strain evidence="1">LMG 23380</strain>
    </source>
</reference>
<dbReference type="Proteomes" id="UP001163266">
    <property type="component" value="Chromosome"/>
</dbReference>
<evidence type="ECO:0000313" key="1">
    <source>
        <dbReference type="EMBL" id="UZD56379.1"/>
    </source>
</evidence>
<keyword evidence="2" id="KW-1185">Reference proteome</keyword>
<organism evidence="1 2">
    <name type="scientific">Caldimonas aquatica</name>
    <dbReference type="NCBI Taxonomy" id="376175"/>
    <lineage>
        <taxon>Bacteria</taxon>
        <taxon>Pseudomonadati</taxon>
        <taxon>Pseudomonadota</taxon>
        <taxon>Betaproteobacteria</taxon>
        <taxon>Burkholderiales</taxon>
        <taxon>Sphaerotilaceae</taxon>
        <taxon>Caldimonas</taxon>
    </lineage>
</organism>